<reference evidence="3" key="1">
    <citation type="submission" date="2016-10" db="EMBL/GenBank/DDBJ databases">
        <authorList>
            <person name="Varghese N."/>
            <person name="Submissions S."/>
        </authorList>
    </citation>
    <scope>NUCLEOTIDE SEQUENCE [LARGE SCALE GENOMIC DNA]</scope>
    <source>
        <strain evidence="3">DSM 21857</strain>
    </source>
</reference>
<dbReference type="EMBL" id="FORF01000003">
    <property type="protein sequence ID" value="SFI51810.1"/>
    <property type="molecule type" value="Genomic_DNA"/>
</dbReference>
<dbReference type="InterPro" id="IPR016130">
    <property type="entry name" value="Tyr_Pase_AS"/>
</dbReference>
<dbReference type="AlphaFoldDB" id="A0A1I3IVB2"/>
<name>A0A1I3IVB2_9HYPH</name>
<dbReference type="OrthoDB" id="437665at2"/>
<evidence type="ECO:0000313" key="2">
    <source>
        <dbReference type="EMBL" id="SFI51810.1"/>
    </source>
</evidence>
<proteinExistence type="predicted"/>
<evidence type="ECO:0000313" key="3">
    <source>
        <dbReference type="Proteomes" id="UP000242763"/>
    </source>
</evidence>
<organism evidence="2 3">
    <name type="scientific">Aquamicrobium aerolatum DSM 21857</name>
    <dbReference type="NCBI Taxonomy" id="1121003"/>
    <lineage>
        <taxon>Bacteria</taxon>
        <taxon>Pseudomonadati</taxon>
        <taxon>Pseudomonadota</taxon>
        <taxon>Alphaproteobacteria</taxon>
        <taxon>Hyphomicrobiales</taxon>
        <taxon>Phyllobacteriaceae</taxon>
        <taxon>Aerobium</taxon>
    </lineage>
</organism>
<dbReference type="Proteomes" id="UP000242763">
    <property type="component" value="Unassembled WGS sequence"/>
</dbReference>
<gene>
    <name evidence="2" type="ORF">SAMN03080618_00666</name>
</gene>
<protein>
    <recommendedName>
        <fullName evidence="1">Tyrosine specific protein phosphatases domain-containing protein</fullName>
    </recommendedName>
</protein>
<dbReference type="InterPro" id="IPR000387">
    <property type="entry name" value="Tyr_Pase_dom"/>
</dbReference>
<dbReference type="PROSITE" id="PS00383">
    <property type="entry name" value="TYR_PHOSPHATASE_1"/>
    <property type="match status" value="1"/>
</dbReference>
<dbReference type="STRING" id="1121003.SAMN03080618_00666"/>
<dbReference type="RefSeq" id="WP_091518585.1">
    <property type="nucleotide sequence ID" value="NZ_FORF01000003.1"/>
</dbReference>
<feature type="domain" description="Tyrosine specific protein phosphatases" evidence="1">
    <location>
        <begin position="74"/>
        <end position="135"/>
    </location>
</feature>
<dbReference type="InterPro" id="IPR029021">
    <property type="entry name" value="Prot-tyrosine_phosphatase-like"/>
</dbReference>
<dbReference type="PROSITE" id="PS50056">
    <property type="entry name" value="TYR_PHOSPHATASE_2"/>
    <property type="match status" value="1"/>
</dbReference>
<sequence length="192" mass="21133">MITPAISVLTICGIAEIPSHGPRAVSHVLSVIDPDRPELTEFSSFGEHHRTTLRFHDIIDPQAGLVMPERAHMESILDFGSSLANDAEPGAQGHLLVHCHMGVSRSTAAMVTLMLQAREDASEEALFEELRAIRPQAWPNSVMIGMADDMLGRSGRLVDALRGHYAHQIKVQPELPKWMASMGRGREVEMAR</sequence>
<accession>A0A1I3IVB2</accession>
<evidence type="ECO:0000259" key="1">
    <source>
        <dbReference type="PROSITE" id="PS50056"/>
    </source>
</evidence>
<keyword evidence="3" id="KW-1185">Reference proteome</keyword>
<dbReference type="SUPFAM" id="SSF52799">
    <property type="entry name" value="(Phosphotyrosine protein) phosphatases II"/>
    <property type="match status" value="1"/>
</dbReference>
<dbReference type="Gene3D" id="3.90.190.10">
    <property type="entry name" value="Protein tyrosine phosphatase superfamily"/>
    <property type="match status" value="1"/>
</dbReference>